<dbReference type="EMBL" id="JBEZNA010000013">
    <property type="protein sequence ID" value="MEU9577311.1"/>
    <property type="molecule type" value="Genomic_DNA"/>
</dbReference>
<proteinExistence type="predicted"/>
<dbReference type="Proteomes" id="UP001551584">
    <property type="component" value="Unassembled WGS sequence"/>
</dbReference>
<organism evidence="1 2">
    <name type="scientific">Streptomyces chilikensis</name>
    <dbReference type="NCBI Taxonomy" id="1194079"/>
    <lineage>
        <taxon>Bacteria</taxon>
        <taxon>Bacillati</taxon>
        <taxon>Actinomycetota</taxon>
        <taxon>Actinomycetes</taxon>
        <taxon>Kitasatosporales</taxon>
        <taxon>Streptomycetaceae</taxon>
        <taxon>Streptomyces</taxon>
    </lineage>
</organism>
<dbReference type="RefSeq" id="WP_359270397.1">
    <property type="nucleotide sequence ID" value="NZ_JBEZNA010000013.1"/>
</dbReference>
<evidence type="ECO:0000313" key="1">
    <source>
        <dbReference type="EMBL" id="MEU9577311.1"/>
    </source>
</evidence>
<name>A0ABV3EM79_9ACTN</name>
<comment type="caution">
    <text evidence="1">The sequence shown here is derived from an EMBL/GenBank/DDBJ whole genome shotgun (WGS) entry which is preliminary data.</text>
</comment>
<protein>
    <submittedName>
        <fullName evidence="1">Uncharacterized protein</fullName>
    </submittedName>
</protein>
<gene>
    <name evidence="1" type="ORF">AB0D95_08600</name>
</gene>
<evidence type="ECO:0000313" key="2">
    <source>
        <dbReference type="Proteomes" id="UP001551584"/>
    </source>
</evidence>
<keyword evidence="2" id="KW-1185">Reference proteome</keyword>
<reference evidence="1 2" key="1">
    <citation type="submission" date="2024-06" db="EMBL/GenBank/DDBJ databases">
        <title>The Natural Products Discovery Center: Release of the First 8490 Sequenced Strains for Exploring Actinobacteria Biosynthetic Diversity.</title>
        <authorList>
            <person name="Kalkreuter E."/>
            <person name="Kautsar S.A."/>
            <person name="Yang D."/>
            <person name="Bader C.D."/>
            <person name="Teijaro C.N."/>
            <person name="Fluegel L."/>
            <person name="Davis C.M."/>
            <person name="Simpson J.R."/>
            <person name="Lauterbach L."/>
            <person name="Steele A.D."/>
            <person name="Gui C."/>
            <person name="Meng S."/>
            <person name="Li G."/>
            <person name="Viehrig K."/>
            <person name="Ye F."/>
            <person name="Su P."/>
            <person name="Kiefer A.F."/>
            <person name="Nichols A."/>
            <person name="Cepeda A.J."/>
            <person name="Yan W."/>
            <person name="Fan B."/>
            <person name="Jiang Y."/>
            <person name="Adhikari A."/>
            <person name="Zheng C.-J."/>
            <person name="Schuster L."/>
            <person name="Cowan T.M."/>
            <person name="Smanski M.J."/>
            <person name="Chevrette M.G."/>
            <person name="De Carvalho L.P.S."/>
            <person name="Shen B."/>
        </authorList>
    </citation>
    <scope>NUCLEOTIDE SEQUENCE [LARGE SCALE GENOMIC DNA]</scope>
    <source>
        <strain evidence="1 2">NPDC048117</strain>
    </source>
</reference>
<accession>A0ABV3EM79</accession>
<sequence>MTGAGEGRLPAGWTIERVREVSGVPDAVVVDGGRAVTRVAWPPDGEDQPVGPEVVLRFGGPAVVRGAGDEDRSMGHFEDDGSVCCWSAGTFHPMVRGL</sequence>